<dbReference type="Proteomes" id="UP000014480">
    <property type="component" value="Unassembled WGS sequence"/>
</dbReference>
<evidence type="ECO:0000313" key="3">
    <source>
        <dbReference type="Proteomes" id="UP000014480"/>
    </source>
</evidence>
<feature type="region of interest" description="Disordered" evidence="1">
    <location>
        <begin position="65"/>
        <end position="89"/>
    </location>
</feature>
<evidence type="ECO:0000256" key="1">
    <source>
        <dbReference type="SAM" id="MobiDB-lite"/>
    </source>
</evidence>
<keyword evidence="3" id="KW-1185">Reference proteome</keyword>
<reference evidence="3" key="2">
    <citation type="journal article" date="2019" name="Mol. Plant Microbe Interact.">
        <title>Genome sequence resources for four phytopathogenic fungi from the Colletotrichum orbiculare species complex.</title>
        <authorList>
            <person name="Gan P."/>
            <person name="Tsushima A."/>
            <person name="Narusaka M."/>
            <person name="Narusaka Y."/>
            <person name="Takano Y."/>
            <person name="Kubo Y."/>
            <person name="Shirasu K."/>
        </authorList>
    </citation>
    <scope>GENOME REANNOTATION</scope>
    <source>
        <strain evidence="3">104-T / ATCC 96160 / CBS 514.97 / LARS 414 / MAFF 240422</strain>
    </source>
</reference>
<protein>
    <submittedName>
        <fullName evidence="2">Uncharacterized protein</fullName>
    </submittedName>
</protein>
<name>A0A484FV01_COLOR</name>
<reference evidence="3" key="1">
    <citation type="journal article" date="2013" name="New Phytol.">
        <title>Comparative genomic and transcriptomic analyses reveal the hemibiotrophic stage shift of Colletotrichum fungi.</title>
        <authorList>
            <person name="Gan P."/>
            <person name="Ikeda K."/>
            <person name="Irieda H."/>
            <person name="Narusaka M."/>
            <person name="O'Connell R.J."/>
            <person name="Narusaka Y."/>
            <person name="Takano Y."/>
            <person name="Kubo Y."/>
            <person name="Shirasu K."/>
        </authorList>
    </citation>
    <scope>NUCLEOTIDE SEQUENCE [LARGE SCALE GENOMIC DNA]</scope>
    <source>
        <strain evidence="3">104-T / ATCC 96160 / CBS 514.97 / LARS 414 / MAFF 240422</strain>
    </source>
</reference>
<feature type="compositionally biased region" description="Low complexity" evidence="1">
    <location>
        <begin position="65"/>
        <end position="81"/>
    </location>
</feature>
<dbReference type="EMBL" id="AMCV02000016">
    <property type="protein sequence ID" value="TDZ20857.1"/>
    <property type="molecule type" value="Genomic_DNA"/>
</dbReference>
<evidence type="ECO:0000313" key="2">
    <source>
        <dbReference type="EMBL" id="TDZ20857.1"/>
    </source>
</evidence>
<accession>A0A484FV01</accession>
<organism evidence="2 3">
    <name type="scientific">Colletotrichum orbiculare (strain 104-T / ATCC 96160 / CBS 514.97 / LARS 414 / MAFF 240422)</name>
    <name type="common">Cucumber anthracnose fungus</name>
    <name type="synonym">Colletotrichum lagenarium</name>
    <dbReference type="NCBI Taxonomy" id="1213857"/>
    <lineage>
        <taxon>Eukaryota</taxon>
        <taxon>Fungi</taxon>
        <taxon>Dikarya</taxon>
        <taxon>Ascomycota</taxon>
        <taxon>Pezizomycotina</taxon>
        <taxon>Sordariomycetes</taxon>
        <taxon>Hypocreomycetidae</taxon>
        <taxon>Glomerellales</taxon>
        <taxon>Glomerellaceae</taxon>
        <taxon>Colletotrichum</taxon>
        <taxon>Colletotrichum orbiculare species complex</taxon>
    </lineage>
</organism>
<dbReference type="AlphaFoldDB" id="A0A484FV01"/>
<proteinExistence type="predicted"/>
<gene>
    <name evidence="2" type="ORF">Cob_v006153</name>
</gene>
<comment type="caution">
    <text evidence="2">The sequence shown here is derived from an EMBL/GenBank/DDBJ whole genome shotgun (WGS) entry which is preliminary data.</text>
</comment>
<sequence length="89" mass="9198">MDKASNTLFCDSEEGLLDSVYLLAPLHCIFHLAASQLLRTPTPSCPTLPCSGAALPLLPLVPLSSSASPSSLSPLLASHAPGRGVQDMV</sequence>